<dbReference type="Gene3D" id="3.40.30.10">
    <property type="entry name" value="Glutaredoxin"/>
    <property type="match status" value="1"/>
</dbReference>
<proteinExistence type="predicted"/>
<dbReference type="AlphaFoldDB" id="A0A645BHH9"/>
<sequence>MLVSLNSDEDAATVQQLERESRSWGVSSVPTFVFARQSGIQGAEEPRVLADGIRQAWAEVVG</sequence>
<gene>
    <name evidence="1" type="ORF">SDC9_111716</name>
</gene>
<name>A0A645BHH9_9ZZZZ</name>
<dbReference type="SUPFAM" id="SSF52833">
    <property type="entry name" value="Thioredoxin-like"/>
    <property type="match status" value="1"/>
</dbReference>
<comment type="caution">
    <text evidence="1">The sequence shown here is derived from an EMBL/GenBank/DDBJ whole genome shotgun (WGS) entry which is preliminary data.</text>
</comment>
<organism evidence="1">
    <name type="scientific">bioreactor metagenome</name>
    <dbReference type="NCBI Taxonomy" id="1076179"/>
    <lineage>
        <taxon>unclassified sequences</taxon>
        <taxon>metagenomes</taxon>
        <taxon>ecological metagenomes</taxon>
    </lineage>
</organism>
<evidence type="ECO:0008006" key="2">
    <source>
        <dbReference type="Google" id="ProtNLM"/>
    </source>
</evidence>
<evidence type="ECO:0000313" key="1">
    <source>
        <dbReference type="EMBL" id="MPM64825.1"/>
    </source>
</evidence>
<accession>A0A645BHH9</accession>
<protein>
    <recommendedName>
        <fullName evidence="2">Thioredoxin domain-containing protein</fullName>
    </recommendedName>
</protein>
<reference evidence="1" key="1">
    <citation type="submission" date="2019-08" db="EMBL/GenBank/DDBJ databases">
        <authorList>
            <person name="Kucharzyk K."/>
            <person name="Murdoch R.W."/>
            <person name="Higgins S."/>
            <person name="Loffler F."/>
        </authorList>
    </citation>
    <scope>NUCLEOTIDE SEQUENCE</scope>
</reference>
<dbReference type="InterPro" id="IPR036249">
    <property type="entry name" value="Thioredoxin-like_sf"/>
</dbReference>
<dbReference type="EMBL" id="VSSQ01020171">
    <property type="protein sequence ID" value="MPM64825.1"/>
    <property type="molecule type" value="Genomic_DNA"/>
</dbReference>